<keyword evidence="2" id="KW-0378">Hydrolase</keyword>
<dbReference type="RefSeq" id="WP_254183032.1">
    <property type="nucleotide sequence ID" value="NZ_JANARS010000009.1"/>
</dbReference>
<organism evidence="2 3">
    <name type="scientific">Nocardioides pinisoli</name>
    <dbReference type="NCBI Taxonomy" id="2950279"/>
    <lineage>
        <taxon>Bacteria</taxon>
        <taxon>Bacillati</taxon>
        <taxon>Actinomycetota</taxon>
        <taxon>Actinomycetes</taxon>
        <taxon>Propionibacteriales</taxon>
        <taxon>Nocardioidaceae</taxon>
        <taxon>Nocardioides</taxon>
    </lineage>
</organism>
<accession>A0ABT1L3J0</accession>
<dbReference type="NCBIfam" id="TIGR01460">
    <property type="entry name" value="HAD-SF-IIA"/>
    <property type="match status" value="1"/>
</dbReference>
<dbReference type="InterPro" id="IPR036412">
    <property type="entry name" value="HAD-like_sf"/>
</dbReference>
<sequence length="339" mass="35071">MLEESTTPLVEAHDLVMLDLDGVVYVGGEAIDGVAESIDRVRASGRHVAFVTNNASRTPQQVAAKLTAIGVAAEPGDVVTSAQAAARLLAEEHGAGARVLLLGGEGLRVALQEAGLDPVEDPEGAVAVASGYGPDVRWRDIMCASVLVRDGLPWVASNADLTIPTPYGLAPGHGVLVRTITGFAGVDATIAGKPERPLMEETVLRVGGDRPLMVGDRLDTDIEGAHAIEAPSLLVLTGVTWLEELAAAPPGLRPTYVSPTLAGLFAPHPAPEITEAAVELAGWAASVADGRLVVEGKGSDADWWRVAATACWRHLDDTGSVADVSDTLPPGPVRQLGAE</sequence>
<dbReference type="PROSITE" id="PS50801">
    <property type="entry name" value="STAS"/>
    <property type="match status" value="1"/>
</dbReference>
<protein>
    <submittedName>
        <fullName evidence="2">HAD-IIA family hydrolase</fullName>
    </submittedName>
</protein>
<dbReference type="PANTHER" id="PTHR19288">
    <property type="entry name" value="4-NITROPHENYLPHOSPHATASE-RELATED"/>
    <property type="match status" value="1"/>
</dbReference>
<dbReference type="InterPro" id="IPR006357">
    <property type="entry name" value="HAD-SF_hydro_IIA"/>
</dbReference>
<dbReference type="GO" id="GO:0016787">
    <property type="term" value="F:hydrolase activity"/>
    <property type="evidence" value="ECO:0007669"/>
    <property type="project" value="UniProtKB-KW"/>
</dbReference>
<dbReference type="EMBL" id="JANARS010000009">
    <property type="protein sequence ID" value="MCP3423878.1"/>
    <property type="molecule type" value="Genomic_DNA"/>
</dbReference>
<evidence type="ECO:0000313" key="3">
    <source>
        <dbReference type="Proteomes" id="UP001204524"/>
    </source>
</evidence>
<dbReference type="InterPro" id="IPR002645">
    <property type="entry name" value="STAS_dom"/>
</dbReference>
<dbReference type="SUPFAM" id="SSF56784">
    <property type="entry name" value="HAD-like"/>
    <property type="match status" value="1"/>
</dbReference>
<name>A0ABT1L3J0_9ACTN</name>
<dbReference type="Pfam" id="PF13344">
    <property type="entry name" value="Hydrolase_6"/>
    <property type="match status" value="1"/>
</dbReference>
<dbReference type="Proteomes" id="UP001204524">
    <property type="component" value="Unassembled WGS sequence"/>
</dbReference>
<proteinExistence type="predicted"/>
<evidence type="ECO:0000313" key="2">
    <source>
        <dbReference type="EMBL" id="MCP3423878.1"/>
    </source>
</evidence>
<dbReference type="Gene3D" id="3.40.50.1000">
    <property type="entry name" value="HAD superfamily/HAD-like"/>
    <property type="match status" value="2"/>
</dbReference>
<gene>
    <name evidence="2" type="ORF">NCI01_18885</name>
</gene>
<dbReference type="Pfam" id="PF13242">
    <property type="entry name" value="Hydrolase_like"/>
    <property type="match status" value="1"/>
</dbReference>
<keyword evidence="3" id="KW-1185">Reference proteome</keyword>
<dbReference type="InterPro" id="IPR023214">
    <property type="entry name" value="HAD_sf"/>
</dbReference>
<evidence type="ECO:0000259" key="1">
    <source>
        <dbReference type="PROSITE" id="PS50801"/>
    </source>
</evidence>
<feature type="domain" description="STAS" evidence="1">
    <location>
        <begin position="1"/>
        <end position="89"/>
    </location>
</feature>
<comment type="caution">
    <text evidence="2">The sequence shown here is derived from an EMBL/GenBank/DDBJ whole genome shotgun (WGS) entry which is preliminary data.</text>
</comment>
<reference evidence="2 3" key="1">
    <citation type="submission" date="2022-06" db="EMBL/GenBank/DDBJ databases">
        <authorList>
            <person name="So Y."/>
        </authorList>
    </citation>
    <scope>NUCLEOTIDE SEQUENCE [LARGE SCALE GENOMIC DNA]</scope>
    <source>
        <strain evidence="2 3">STR3</strain>
    </source>
</reference>
<dbReference type="PANTHER" id="PTHR19288:SF95">
    <property type="entry name" value="D-GLYCEROL 3-PHOSPHATE PHOSPHATASE"/>
    <property type="match status" value="1"/>
</dbReference>